<protein>
    <submittedName>
        <fullName evidence="6">LysR family transcriptional regulator</fullName>
    </submittedName>
</protein>
<dbReference type="InterPro" id="IPR036390">
    <property type="entry name" value="WH_DNA-bd_sf"/>
</dbReference>
<dbReference type="Gene3D" id="3.40.190.10">
    <property type="entry name" value="Periplasmic binding protein-like II"/>
    <property type="match status" value="2"/>
</dbReference>
<evidence type="ECO:0000313" key="6">
    <source>
        <dbReference type="EMBL" id="OZM74978.1"/>
    </source>
</evidence>
<dbReference type="EMBL" id="NKYE01000001">
    <property type="protein sequence ID" value="OZM74978.1"/>
    <property type="molecule type" value="Genomic_DNA"/>
</dbReference>
<dbReference type="InterPro" id="IPR005119">
    <property type="entry name" value="LysR_subst-bd"/>
</dbReference>
<dbReference type="CDD" id="cd08414">
    <property type="entry name" value="PBP2_LTTR_aromatics_like"/>
    <property type="match status" value="1"/>
</dbReference>
<evidence type="ECO:0000259" key="5">
    <source>
        <dbReference type="PROSITE" id="PS50931"/>
    </source>
</evidence>
<evidence type="ECO:0000256" key="2">
    <source>
        <dbReference type="ARBA" id="ARBA00023015"/>
    </source>
</evidence>
<dbReference type="Gene3D" id="1.10.10.10">
    <property type="entry name" value="Winged helix-like DNA-binding domain superfamily/Winged helix DNA-binding domain"/>
    <property type="match status" value="1"/>
</dbReference>
<dbReference type="InterPro" id="IPR000847">
    <property type="entry name" value="LysR_HTH_N"/>
</dbReference>
<keyword evidence="2" id="KW-0805">Transcription regulation</keyword>
<accession>A0A263DAG3</accession>
<keyword evidence="3" id="KW-0238">DNA-binding</keyword>
<dbReference type="PANTHER" id="PTHR30346">
    <property type="entry name" value="TRANSCRIPTIONAL DUAL REGULATOR HCAR-RELATED"/>
    <property type="match status" value="1"/>
</dbReference>
<dbReference type="GO" id="GO:0003677">
    <property type="term" value="F:DNA binding"/>
    <property type="evidence" value="ECO:0007669"/>
    <property type="project" value="UniProtKB-KW"/>
</dbReference>
<keyword evidence="4" id="KW-0804">Transcription</keyword>
<dbReference type="FunFam" id="1.10.10.10:FF:000001">
    <property type="entry name" value="LysR family transcriptional regulator"/>
    <property type="match status" value="1"/>
</dbReference>
<dbReference type="PROSITE" id="PS50931">
    <property type="entry name" value="HTH_LYSR"/>
    <property type="match status" value="1"/>
</dbReference>
<organism evidence="6 7">
    <name type="scientific">Amycolatopsis antarctica</name>
    <dbReference type="NCBI Taxonomy" id="1854586"/>
    <lineage>
        <taxon>Bacteria</taxon>
        <taxon>Bacillati</taxon>
        <taxon>Actinomycetota</taxon>
        <taxon>Actinomycetes</taxon>
        <taxon>Pseudonocardiales</taxon>
        <taxon>Pseudonocardiaceae</taxon>
        <taxon>Amycolatopsis</taxon>
    </lineage>
</organism>
<evidence type="ECO:0000256" key="3">
    <source>
        <dbReference type="ARBA" id="ARBA00023125"/>
    </source>
</evidence>
<proteinExistence type="inferred from homology"/>
<dbReference type="GO" id="GO:0003700">
    <property type="term" value="F:DNA-binding transcription factor activity"/>
    <property type="evidence" value="ECO:0007669"/>
    <property type="project" value="InterPro"/>
</dbReference>
<comment type="similarity">
    <text evidence="1">Belongs to the LysR transcriptional regulatory family.</text>
</comment>
<evidence type="ECO:0000256" key="4">
    <source>
        <dbReference type="ARBA" id="ARBA00023163"/>
    </source>
</evidence>
<comment type="caution">
    <text evidence="6">The sequence shown here is derived from an EMBL/GenBank/DDBJ whole genome shotgun (WGS) entry which is preliminary data.</text>
</comment>
<gene>
    <name evidence="6" type="ORF">CFN78_01945</name>
</gene>
<dbReference type="AlphaFoldDB" id="A0A263DAG3"/>
<dbReference type="SUPFAM" id="SSF46785">
    <property type="entry name" value="Winged helix' DNA-binding domain"/>
    <property type="match status" value="1"/>
</dbReference>
<dbReference type="Pfam" id="PF00126">
    <property type="entry name" value="HTH_1"/>
    <property type="match status" value="1"/>
</dbReference>
<evidence type="ECO:0000256" key="1">
    <source>
        <dbReference type="ARBA" id="ARBA00009437"/>
    </source>
</evidence>
<evidence type="ECO:0000313" key="7">
    <source>
        <dbReference type="Proteomes" id="UP000242444"/>
    </source>
</evidence>
<dbReference type="Proteomes" id="UP000242444">
    <property type="component" value="Unassembled WGS sequence"/>
</dbReference>
<dbReference type="OrthoDB" id="3176554at2"/>
<dbReference type="RefSeq" id="WP_094860759.1">
    <property type="nucleotide sequence ID" value="NZ_NKYE01000001.1"/>
</dbReference>
<reference evidence="6 7" key="1">
    <citation type="submission" date="2017-07" db="EMBL/GenBank/DDBJ databases">
        <title>Amycolatopsis antarcticus sp. nov., isolated from the surface of an Antarcticus brown macroalga.</title>
        <authorList>
            <person name="Wang J."/>
            <person name="Leiva S."/>
            <person name="Huang J."/>
            <person name="Huang Y."/>
        </authorList>
    </citation>
    <scope>NUCLEOTIDE SEQUENCE [LARGE SCALE GENOMIC DNA]</scope>
    <source>
        <strain evidence="6 7">AU-G6</strain>
    </source>
</reference>
<dbReference type="FunCoup" id="A0A263DAG3">
    <property type="interactions" value="15"/>
</dbReference>
<keyword evidence="7" id="KW-1185">Reference proteome</keyword>
<dbReference type="InParanoid" id="A0A263DAG3"/>
<dbReference type="InterPro" id="IPR036388">
    <property type="entry name" value="WH-like_DNA-bd_sf"/>
</dbReference>
<dbReference type="GO" id="GO:0032993">
    <property type="term" value="C:protein-DNA complex"/>
    <property type="evidence" value="ECO:0007669"/>
    <property type="project" value="TreeGrafter"/>
</dbReference>
<dbReference type="PANTHER" id="PTHR30346:SF0">
    <property type="entry name" value="HCA OPERON TRANSCRIPTIONAL ACTIVATOR HCAR"/>
    <property type="match status" value="1"/>
</dbReference>
<name>A0A263DAG3_9PSEU</name>
<sequence>MSVELRQLRAFLTVAAELHFSRAAQRLHVSQSALSQQIRSLENNLGAPLFSRTSRLVELTTAGEALLEAAPRVLFEADRAVQRVRQAAEGTAGVLVIGSVSTALASVAPQIMRSMRGEFPDLRLELTQMDTSAQLVALAEHRLDVALVREASPREALCVEQLVSEPLLTALPADHPLAEQESVRPEDLAEEPFVLWPRALGADFFDVIISYCRDHGFSPRIVAEGNDVETQLGLVASGVGVSLQPPFYSNLRMVGVAFRPLVGSAPRIALQVAWRRDDTSASVRHFVTAARTVAGPRS</sequence>
<dbReference type="SUPFAM" id="SSF53850">
    <property type="entry name" value="Periplasmic binding protein-like II"/>
    <property type="match status" value="1"/>
</dbReference>
<feature type="domain" description="HTH lysR-type" evidence="5">
    <location>
        <begin position="3"/>
        <end position="60"/>
    </location>
</feature>
<dbReference type="Pfam" id="PF03466">
    <property type="entry name" value="LysR_substrate"/>
    <property type="match status" value="1"/>
</dbReference>
<dbReference type="PRINTS" id="PR00039">
    <property type="entry name" value="HTHLYSR"/>
</dbReference>